<evidence type="ECO:0000256" key="3">
    <source>
        <dbReference type="ARBA" id="ARBA00022448"/>
    </source>
</evidence>
<dbReference type="Pfam" id="PF00577">
    <property type="entry name" value="Usher"/>
    <property type="match status" value="1"/>
</dbReference>
<dbReference type="Gene3D" id="2.60.40.2070">
    <property type="match status" value="1"/>
</dbReference>
<keyword evidence="8" id="KW-0472">Membrane</keyword>
<dbReference type="Pfam" id="PF13954">
    <property type="entry name" value="PapC_N"/>
    <property type="match status" value="1"/>
</dbReference>
<dbReference type="InterPro" id="IPR000015">
    <property type="entry name" value="Fimb_usher"/>
</dbReference>
<feature type="domain" description="PapC N-terminal" evidence="11">
    <location>
        <begin position="24"/>
        <end position="168"/>
    </location>
</feature>
<dbReference type="Gene3D" id="2.60.40.2610">
    <property type="entry name" value="Outer membrane usher protein FimD, plug domain"/>
    <property type="match status" value="1"/>
</dbReference>
<gene>
    <name evidence="12" type="ORF">VPX56_00695</name>
</gene>
<organism evidence="12 13">
    <name type="scientific">Enterobacter wuhouensis</name>
    <dbReference type="NCBI Taxonomy" id="2529381"/>
    <lineage>
        <taxon>Bacteria</taxon>
        <taxon>Pseudomonadati</taxon>
        <taxon>Pseudomonadota</taxon>
        <taxon>Gammaproteobacteria</taxon>
        <taxon>Enterobacterales</taxon>
        <taxon>Enterobacteriaceae</taxon>
        <taxon>Enterobacter</taxon>
    </lineage>
</organism>
<dbReference type="Proteomes" id="UP001330482">
    <property type="component" value="Chromosome"/>
</dbReference>
<keyword evidence="3" id="KW-0813">Transport</keyword>
<accession>A0ABZ1DGE6</accession>
<reference evidence="12 13" key="1">
    <citation type="submission" date="2024-01" db="EMBL/GenBank/DDBJ databases">
        <title>AV1 has a protective and therapeutic effect against plant viruses.</title>
        <authorList>
            <person name="Wang F."/>
        </authorList>
    </citation>
    <scope>NUCLEOTIDE SEQUENCE [LARGE SCALE GENOMIC DNA]</scope>
    <source>
        <strain evidence="12 13">AV1</strain>
    </source>
</reference>
<evidence type="ECO:0000256" key="9">
    <source>
        <dbReference type="ARBA" id="ARBA00023237"/>
    </source>
</evidence>
<evidence type="ECO:0000313" key="13">
    <source>
        <dbReference type="Proteomes" id="UP001330482"/>
    </source>
</evidence>
<keyword evidence="4" id="KW-1134">Transmembrane beta strand</keyword>
<sequence>MKTKLLLNVLLLISPLKGWAALSFDLSALESNGSELSEYTKQQLAQVGQQLPGTYPVEVVLNGRKISTEVIRFVKCEAELCPQMTLGTLQKWGIAPGPFVSKDSGDDDAVLPLHFEQAIPGTTVKLSANASKLILNVPQKYLLDDDANFLASVTEESIPTLFLSYYYSGQRNESAGDSDDQHFVSLNNGINLGAWRLRQSANLVKSSQSEMNWQPTQTYIGRDILSLMSRLMMGQTTTSGRVFDSFNFKGLSLSSIDEMLPDSQRNYAPVIKGIALSQANIEIRQDGNLIYQKSIPAGSFELTDVVPNNSSGDLEVTIRESTGEVRKFIQPYATQPKMVRQGQLRYALSSGRYDNGNAAGDKEIFVQAEGLYGVGNTVSVFSGAMASSSYQSGIAGVGLNLGDFGGISLEIDTSRNKESEWLKSDSGYASKINYSKYFGLSGTSLQASYTQSHERGYFTYADYQARHETNHGSTNLPGNIKRQWQAGLSQELAQFGSLSLNYYSQQSWDDTYNSKTLNASYNTNWKGISAGISYSQSDITSTTRYKDNVLALNVVVPFSSLWGPSSQARINHSYITSRSGLAQNQTTLSGSLLRDNNLNYSLSQTWAQDQTGQAGRIQYDGGSGSVNAAYSRNNNGSRQYSLGSSGSVVFHPGGVTLGQSITPKEPFAIVSAPGAGNVSVTTKSGVKTDSRGYAIVPALTAYRQNSIAIDPTTASDTTSLTSTQTQSTPGFGTAIAAKFGTHIGHKAWVHILYRNRPLSLGTELFGKNGASGIVDDKGYAWITGLTDGEQLNANVDGRQCRIHIHYNRLVLSREVYTGAVECQ</sequence>
<dbReference type="SUPFAM" id="SSF141729">
    <property type="entry name" value="FimD N-terminal domain-like"/>
    <property type="match status" value="1"/>
</dbReference>
<dbReference type="InterPro" id="IPR043142">
    <property type="entry name" value="PapC-like_C_sf"/>
</dbReference>
<dbReference type="InterPro" id="IPR042186">
    <property type="entry name" value="FimD_plug_dom"/>
</dbReference>
<evidence type="ECO:0000256" key="1">
    <source>
        <dbReference type="ARBA" id="ARBA00004571"/>
    </source>
</evidence>
<evidence type="ECO:0000256" key="2">
    <source>
        <dbReference type="ARBA" id="ARBA00008064"/>
    </source>
</evidence>
<comment type="similarity">
    <text evidence="2">Belongs to the fimbrial export usher family.</text>
</comment>
<protein>
    <submittedName>
        <fullName evidence="12">Fimbria/pilus outer membrane usher protein</fullName>
    </submittedName>
</protein>
<evidence type="ECO:0000256" key="4">
    <source>
        <dbReference type="ARBA" id="ARBA00022452"/>
    </source>
</evidence>
<keyword evidence="9" id="KW-0998">Cell outer membrane</keyword>
<dbReference type="Gene3D" id="3.10.20.410">
    <property type="match status" value="1"/>
</dbReference>
<dbReference type="InterPro" id="IPR037224">
    <property type="entry name" value="PapC_N_sf"/>
</dbReference>
<dbReference type="RefSeq" id="WP_326469292.1">
    <property type="nucleotide sequence ID" value="NZ_CP142124.1"/>
</dbReference>
<proteinExistence type="inferred from homology"/>
<evidence type="ECO:0000256" key="10">
    <source>
        <dbReference type="SAM" id="SignalP"/>
    </source>
</evidence>
<keyword evidence="13" id="KW-1185">Reference proteome</keyword>
<evidence type="ECO:0000256" key="6">
    <source>
        <dbReference type="ARBA" id="ARBA00022692"/>
    </source>
</evidence>
<dbReference type="PANTHER" id="PTHR30451">
    <property type="entry name" value="OUTER MEMBRANE USHER PROTEIN"/>
    <property type="match status" value="1"/>
</dbReference>
<feature type="signal peptide" evidence="10">
    <location>
        <begin position="1"/>
        <end position="20"/>
    </location>
</feature>
<evidence type="ECO:0000256" key="7">
    <source>
        <dbReference type="ARBA" id="ARBA00022729"/>
    </source>
</evidence>
<dbReference type="Gene3D" id="2.60.40.3110">
    <property type="match status" value="1"/>
</dbReference>
<name>A0ABZ1DGE6_9ENTR</name>
<evidence type="ECO:0000259" key="11">
    <source>
        <dbReference type="Pfam" id="PF13954"/>
    </source>
</evidence>
<evidence type="ECO:0000313" key="12">
    <source>
        <dbReference type="EMBL" id="WRW31689.1"/>
    </source>
</evidence>
<dbReference type="EMBL" id="CP142124">
    <property type="protein sequence ID" value="WRW31689.1"/>
    <property type="molecule type" value="Genomic_DNA"/>
</dbReference>
<evidence type="ECO:0000256" key="8">
    <source>
        <dbReference type="ARBA" id="ARBA00023136"/>
    </source>
</evidence>
<keyword evidence="6" id="KW-0812">Transmembrane</keyword>
<dbReference type="InterPro" id="IPR025885">
    <property type="entry name" value="PapC_N"/>
</dbReference>
<keyword evidence="5" id="KW-1029">Fimbrium biogenesis</keyword>
<feature type="chain" id="PRO_5046567083" evidence="10">
    <location>
        <begin position="21"/>
        <end position="823"/>
    </location>
</feature>
<keyword evidence="7 10" id="KW-0732">Signal</keyword>
<comment type="subcellular location">
    <subcellularLocation>
        <location evidence="1">Cell outer membrane</location>
        <topology evidence="1">Multi-pass membrane protein</topology>
    </subcellularLocation>
</comment>
<evidence type="ECO:0000256" key="5">
    <source>
        <dbReference type="ARBA" id="ARBA00022558"/>
    </source>
</evidence>
<dbReference type="PANTHER" id="PTHR30451:SF21">
    <property type="entry name" value="FIMBRIAL USHER DOMAIN-CONTAINING PROTEIN YDET-RELATED"/>
    <property type="match status" value="1"/>
</dbReference>